<keyword evidence="1" id="KW-0732">Signal</keyword>
<protein>
    <submittedName>
        <fullName evidence="3">CAP family protein</fullName>
    </submittedName>
</protein>
<keyword evidence="4" id="KW-1185">Reference proteome</keyword>
<accession>A0ABV2WZE1</accession>
<dbReference type="InterPro" id="IPR035940">
    <property type="entry name" value="CAP_sf"/>
</dbReference>
<dbReference type="RefSeq" id="WP_356956171.1">
    <property type="nucleotide sequence ID" value="NZ_JBEYBD010000005.1"/>
</dbReference>
<organism evidence="3 4">
    <name type="scientific">Nocardia rhamnosiphila</name>
    <dbReference type="NCBI Taxonomy" id="426716"/>
    <lineage>
        <taxon>Bacteria</taxon>
        <taxon>Bacillati</taxon>
        <taxon>Actinomycetota</taxon>
        <taxon>Actinomycetes</taxon>
        <taxon>Mycobacteriales</taxon>
        <taxon>Nocardiaceae</taxon>
        <taxon>Nocardia</taxon>
    </lineage>
</organism>
<dbReference type="SUPFAM" id="SSF55797">
    <property type="entry name" value="PR-1-like"/>
    <property type="match status" value="1"/>
</dbReference>
<feature type="signal peptide" evidence="1">
    <location>
        <begin position="1"/>
        <end position="28"/>
    </location>
</feature>
<dbReference type="PANTHER" id="PTHR10334">
    <property type="entry name" value="CYSTEINE-RICH SECRETORY PROTEIN-RELATED"/>
    <property type="match status" value="1"/>
</dbReference>
<sequence length="174" mass="18593">MRKLCATIAGVATAAAMATLPAAVPARAETFADRALALHNQYRADYGAAPLQWDTALAAEAQKWAEACEFTHSRADGRYGENLYAGGGENVTVDQAMQAWMAEAEQYDYGNPVFSTATGHFTQVVWKSTTKVGVAVADCPAGAIFDMPSKFVVARYAPPGNVEGRFEQNVGRPI</sequence>
<name>A0ABV2WZE1_9NOCA</name>
<dbReference type="EMBL" id="JBEYBF010000034">
    <property type="protein sequence ID" value="MEU1956237.1"/>
    <property type="molecule type" value="Genomic_DNA"/>
</dbReference>
<dbReference type="InterPro" id="IPR018244">
    <property type="entry name" value="Allrgn_V5/Tpx1_CS"/>
</dbReference>
<dbReference type="InterPro" id="IPR001283">
    <property type="entry name" value="CRISP-related"/>
</dbReference>
<gene>
    <name evidence="3" type="ORF">ABZ510_30865</name>
</gene>
<feature type="chain" id="PRO_5045886304" evidence="1">
    <location>
        <begin position="29"/>
        <end position="174"/>
    </location>
</feature>
<dbReference type="Gene3D" id="3.40.33.10">
    <property type="entry name" value="CAP"/>
    <property type="match status" value="1"/>
</dbReference>
<dbReference type="CDD" id="cd05382">
    <property type="entry name" value="CAP_GAPR1-like"/>
    <property type="match status" value="1"/>
</dbReference>
<evidence type="ECO:0000313" key="4">
    <source>
        <dbReference type="Proteomes" id="UP001550628"/>
    </source>
</evidence>
<dbReference type="SMART" id="SM00198">
    <property type="entry name" value="SCP"/>
    <property type="match status" value="1"/>
</dbReference>
<dbReference type="InterPro" id="IPR034113">
    <property type="entry name" value="SCP_GAPR1-like"/>
</dbReference>
<dbReference type="InterPro" id="IPR014044">
    <property type="entry name" value="CAP_dom"/>
</dbReference>
<reference evidence="3 4" key="1">
    <citation type="submission" date="2024-06" db="EMBL/GenBank/DDBJ databases">
        <title>The Natural Products Discovery Center: Release of the First 8490 Sequenced Strains for Exploring Actinobacteria Biosynthetic Diversity.</title>
        <authorList>
            <person name="Kalkreuter E."/>
            <person name="Kautsar S.A."/>
            <person name="Yang D."/>
            <person name="Bader C.D."/>
            <person name="Teijaro C.N."/>
            <person name="Fluegel L."/>
            <person name="Davis C.M."/>
            <person name="Simpson J.R."/>
            <person name="Lauterbach L."/>
            <person name="Steele A.D."/>
            <person name="Gui C."/>
            <person name="Meng S."/>
            <person name="Li G."/>
            <person name="Viehrig K."/>
            <person name="Ye F."/>
            <person name="Su P."/>
            <person name="Kiefer A.F."/>
            <person name="Nichols A."/>
            <person name="Cepeda A.J."/>
            <person name="Yan W."/>
            <person name="Fan B."/>
            <person name="Jiang Y."/>
            <person name="Adhikari A."/>
            <person name="Zheng C.-J."/>
            <person name="Schuster L."/>
            <person name="Cowan T.M."/>
            <person name="Smanski M.J."/>
            <person name="Chevrette M.G."/>
            <person name="De Carvalho L.P.S."/>
            <person name="Shen B."/>
        </authorList>
    </citation>
    <scope>NUCLEOTIDE SEQUENCE [LARGE SCALE GENOMIC DNA]</scope>
    <source>
        <strain evidence="3 4">NPDC019708</strain>
    </source>
</reference>
<evidence type="ECO:0000313" key="3">
    <source>
        <dbReference type="EMBL" id="MEU1956237.1"/>
    </source>
</evidence>
<proteinExistence type="predicted"/>
<evidence type="ECO:0000259" key="2">
    <source>
        <dbReference type="SMART" id="SM00198"/>
    </source>
</evidence>
<feature type="domain" description="SCP" evidence="2">
    <location>
        <begin position="30"/>
        <end position="164"/>
    </location>
</feature>
<dbReference type="PRINTS" id="PR00837">
    <property type="entry name" value="V5TPXLIKE"/>
</dbReference>
<dbReference type="PROSITE" id="PS01009">
    <property type="entry name" value="CRISP_1"/>
    <property type="match status" value="1"/>
</dbReference>
<evidence type="ECO:0000256" key="1">
    <source>
        <dbReference type="SAM" id="SignalP"/>
    </source>
</evidence>
<dbReference type="Proteomes" id="UP001550628">
    <property type="component" value="Unassembled WGS sequence"/>
</dbReference>
<dbReference type="Pfam" id="PF00188">
    <property type="entry name" value="CAP"/>
    <property type="match status" value="1"/>
</dbReference>
<comment type="caution">
    <text evidence="3">The sequence shown here is derived from an EMBL/GenBank/DDBJ whole genome shotgun (WGS) entry which is preliminary data.</text>
</comment>